<dbReference type="EMBL" id="QSON01000014">
    <property type="protein sequence ID" value="RGI99100.1"/>
    <property type="molecule type" value="Genomic_DNA"/>
</dbReference>
<dbReference type="Proteomes" id="UP000261023">
    <property type="component" value="Unassembled WGS sequence"/>
</dbReference>
<dbReference type="CDD" id="cd05233">
    <property type="entry name" value="SDR_c"/>
    <property type="match status" value="1"/>
</dbReference>
<keyword evidence="2 3" id="KW-0560">Oxidoreductase</keyword>
<evidence type="ECO:0000256" key="2">
    <source>
        <dbReference type="ARBA" id="ARBA00023002"/>
    </source>
</evidence>
<dbReference type="PANTHER" id="PTHR43477">
    <property type="entry name" value="DIHYDROANTICAPSIN 7-DEHYDROGENASE"/>
    <property type="match status" value="1"/>
</dbReference>
<gene>
    <name evidence="3" type="primary">xecD_2</name>
    <name evidence="4" type="ORF">DWX31_03955</name>
    <name evidence="6" type="ORF">DXC39_10245</name>
    <name evidence="5" type="ORF">DXD79_23860</name>
    <name evidence="3" type="ORF">ERS852407_03598</name>
</gene>
<reference evidence="8 9" key="2">
    <citation type="submission" date="2018-08" db="EMBL/GenBank/DDBJ databases">
        <title>A genome reference for cultivated species of the human gut microbiota.</title>
        <authorList>
            <person name="Zou Y."/>
            <person name="Xue W."/>
            <person name="Luo G."/>
        </authorList>
    </citation>
    <scope>NUCLEOTIDE SEQUENCE [LARGE SCALE GENOMIC DNA]</scope>
    <source>
        <strain evidence="4 8">AF19-13AC</strain>
        <strain evidence="6 9">TF05-11AC</strain>
        <strain evidence="5 10">TM09-12</strain>
    </source>
</reference>
<dbReference type="InterPro" id="IPR036291">
    <property type="entry name" value="NAD(P)-bd_dom_sf"/>
</dbReference>
<dbReference type="PRINTS" id="PR00080">
    <property type="entry name" value="SDRFAMILY"/>
</dbReference>
<dbReference type="Proteomes" id="UP000263014">
    <property type="component" value="Unassembled WGS sequence"/>
</dbReference>
<protein>
    <submittedName>
        <fullName evidence="3">2,5-dichloro-2,5-cyclohexadiene-1,4-diol dehydrogenase</fullName>
        <ecNumber evidence="3">1.1.1.-</ecNumber>
        <ecNumber evidence="3">1.1.1.268</ecNumber>
    </submittedName>
    <submittedName>
        <fullName evidence="4">SDR family oxidoreductase</fullName>
    </submittedName>
</protein>
<comment type="similarity">
    <text evidence="1">Belongs to the short-chain dehydrogenases/reductases (SDR) family.</text>
</comment>
<dbReference type="InterPro" id="IPR002347">
    <property type="entry name" value="SDR_fam"/>
</dbReference>
<dbReference type="FunFam" id="3.40.50.720:FF:000084">
    <property type="entry name" value="Short-chain dehydrogenase reductase"/>
    <property type="match status" value="1"/>
</dbReference>
<evidence type="ECO:0000313" key="10">
    <source>
        <dbReference type="Proteomes" id="UP000263014"/>
    </source>
</evidence>
<dbReference type="RefSeq" id="WP_025530099.1">
    <property type="nucleotide sequence ID" value="NZ_CABIXC010000010.1"/>
</dbReference>
<evidence type="ECO:0000313" key="4">
    <source>
        <dbReference type="EMBL" id="RGD72196.1"/>
    </source>
</evidence>
<name>A0A174H5P6_9FIRM</name>
<reference evidence="3 7" key="1">
    <citation type="submission" date="2015-09" db="EMBL/GenBank/DDBJ databases">
        <authorList>
            <consortium name="Pathogen Informatics"/>
        </authorList>
    </citation>
    <scope>NUCLEOTIDE SEQUENCE [LARGE SCALE GENOMIC DNA]</scope>
    <source>
        <strain evidence="3 7">2789STDY5608850</strain>
    </source>
</reference>
<evidence type="ECO:0000313" key="6">
    <source>
        <dbReference type="EMBL" id="RGM05782.1"/>
    </source>
</evidence>
<dbReference type="EC" id="1.1.1.-" evidence="3"/>
<dbReference type="Pfam" id="PF13561">
    <property type="entry name" value="adh_short_C2"/>
    <property type="match status" value="1"/>
</dbReference>
<dbReference type="OrthoDB" id="9803333at2"/>
<dbReference type="EMBL" id="CYZE01000010">
    <property type="protein sequence ID" value="CUO68747.1"/>
    <property type="molecule type" value="Genomic_DNA"/>
</dbReference>
<dbReference type="Gene3D" id="3.40.50.720">
    <property type="entry name" value="NAD(P)-binding Rossmann-like Domain"/>
    <property type="match status" value="1"/>
</dbReference>
<dbReference type="SUPFAM" id="SSF51735">
    <property type="entry name" value="NAD(P)-binding Rossmann-fold domains"/>
    <property type="match status" value="1"/>
</dbReference>
<organism evidence="3 7">
    <name type="scientific">Hungatella hathewayi</name>
    <dbReference type="NCBI Taxonomy" id="154046"/>
    <lineage>
        <taxon>Bacteria</taxon>
        <taxon>Bacillati</taxon>
        <taxon>Bacillota</taxon>
        <taxon>Clostridia</taxon>
        <taxon>Lachnospirales</taxon>
        <taxon>Lachnospiraceae</taxon>
        <taxon>Hungatella</taxon>
    </lineage>
</organism>
<dbReference type="EMBL" id="QTJW01000002">
    <property type="protein sequence ID" value="RGD72196.1"/>
    <property type="molecule type" value="Genomic_DNA"/>
</dbReference>
<evidence type="ECO:0000313" key="8">
    <source>
        <dbReference type="Proteomes" id="UP000261023"/>
    </source>
</evidence>
<dbReference type="EC" id="1.1.1.268" evidence="3"/>
<evidence type="ECO:0000313" key="5">
    <source>
        <dbReference type="EMBL" id="RGI99100.1"/>
    </source>
</evidence>
<proteinExistence type="inferred from homology"/>
<dbReference type="PRINTS" id="PR00081">
    <property type="entry name" value="GDHRDH"/>
</dbReference>
<dbReference type="AlphaFoldDB" id="A0A174H5P6"/>
<dbReference type="GO" id="GO:0008206">
    <property type="term" value="P:bile acid metabolic process"/>
    <property type="evidence" value="ECO:0007669"/>
    <property type="project" value="UniProtKB-ARBA"/>
</dbReference>
<dbReference type="InterPro" id="IPR051122">
    <property type="entry name" value="SDR_DHRS6-like"/>
</dbReference>
<evidence type="ECO:0000313" key="9">
    <source>
        <dbReference type="Proteomes" id="UP000261257"/>
    </source>
</evidence>
<dbReference type="PANTHER" id="PTHR43477:SF1">
    <property type="entry name" value="DIHYDROANTICAPSIN 7-DEHYDROGENASE"/>
    <property type="match status" value="1"/>
</dbReference>
<evidence type="ECO:0000256" key="1">
    <source>
        <dbReference type="ARBA" id="ARBA00006484"/>
    </source>
</evidence>
<dbReference type="Proteomes" id="UP000261257">
    <property type="component" value="Unassembled WGS sequence"/>
</dbReference>
<dbReference type="EMBL" id="QSSQ01000006">
    <property type="protein sequence ID" value="RGM05782.1"/>
    <property type="molecule type" value="Genomic_DNA"/>
</dbReference>
<accession>A0A174H5P6</accession>
<dbReference type="GO" id="GO:0050574">
    <property type="term" value="F:2-(R)-hydroxypropyl-CoM dehydrogenase activity"/>
    <property type="evidence" value="ECO:0007669"/>
    <property type="project" value="UniProtKB-EC"/>
</dbReference>
<sequence>MSRLEGRVAVITGAASGIGAGMVRRWLEEGACVVGCDIKDSMPIEHERAVYVKGDLSRYEDAKNVIDTAVKTFGKIDSMVNCAGIALLGGLEDLSVEDMQKEFAVNVFGMFHICKAAIPYLKEQKGATIVNIASDCAFKTMKGWIGYGPSKAAVIQLSRCIAMEYAPDVRCNIICPGITETPMITCRFETAEDPAALRASYENQYPMKRIAQVSDMENAALFLSTEESSFITGETICVSGGSQME</sequence>
<evidence type="ECO:0000313" key="3">
    <source>
        <dbReference type="EMBL" id="CUO68747.1"/>
    </source>
</evidence>
<dbReference type="Proteomes" id="UP000095651">
    <property type="component" value="Unassembled WGS sequence"/>
</dbReference>
<evidence type="ECO:0000313" key="7">
    <source>
        <dbReference type="Proteomes" id="UP000095651"/>
    </source>
</evidence>